<comment type="caution">
    <text evidence="5">The sequence shown here is derived from an EMBL/GenBank/DDBJ whole genome shotgun (WGS) entry which is preliminary data.</text>
</comment>
<evidence type="ECO:0000256" key="1">
    <source>
        <dbReference type="ARBA" id="ARBA00022448"/>
    </source>
</evidence>
<dbReference type="GO" id="GO:0005524">
    <property type="term" value="F:ATP binding"/>
    <property type="evidence" value="ECO:0007669"/>
    <property type="project" value="UniProtKB-KW"/>
</dbReference>
<sequence length="236" mass="25843">MTMLDARSVHYSYEHGVQVLDDVDLRADSGEVVGLIGPNGSGKSTLIQVVFDLLAHQSGTLTIGGHPHTGAAAKHASLYLPSDDYLPQFLTGREYLEMVGHLYGIDLPDPTELFTRFGMQGRLDDLVEDYSHGMRKKTQLISALTTRRPLTVIDETLNGIDVGSLRLCENEIGRLRDEGGAVVLCTHDFALLERLADRIVFLDLGRVVVDAPVRALVDRHGSLATLVFDHLDSAAR</sequence>
<dbReference type="CDD" id="cd03230">
    <property type="entry name" value="ABC_DR_subfamily_A"/>
    <property type="match status" value="1"/>
</dbReference>
<dbReference type="InterPro" id="IPR003439">
    <property type="entry name" value="ABC_transporter-like_ATP-bd"/>
</dbReference>
<evidence type="ECO:0000313" key="5">
    <source>
        <dbReference type="EMBL" id="GAA1747548.1"/>
    </source>
</evidence>
<keyword evidence="3 5" id="KW-0067">ATP-binding</keyword>
<keyword evidence="6" id="KW-1185">Reference proteome</keyword>
<dbReference type="RefSeq" id="WP_344202978.1">
    <property type="nucleotide sequence ID" value="NZ_BAAAME010000005.1"/>
</dbReference>
<protein>
    <submittedName>
        <fullName evidence="5">ABC transporter ATP-binding protein</fullName>
    </submittedName>
</protein>
<dbReference type="SMART" id="SM00382">
    <property type="entry name" value="AAA"/>
    <property type="match status" value="1"/>
</dbReference>
<dbReference type="InterPro" id="IPR003593">
    <property type="entry name" value="AAA+_ATPase"/>
</dbReference>
<dbReference type="InterPro" id="IPR051782">
    <property type="entry name" value="ABC_Transporter_VariousFunc"/>
</dbReference>
<feature type="domain" description="ABC transporter" evidence="4">
    <location>
        <begin position="4"/>
        <end position="229"/>
    </location>
</feature>
<name>A0ABN2K3C3_9ACTN</name>
<evidence type="ECO:0000259" key="4">
    <source>
        <dbReference type="PROSITE" id="PS50893"/>
    </source>
</evidence>
<dbReference type="Gene3D" id="3.40.50.300">
    <property type="entry name" value="P-loop containing nucleotide triphosphate hydrolases"/>
    <property type="match status" value="1"/>
</dbReference>
<dbReference type="InterPro" id="IPR027417">
    <property type="entry name" value="P-loop_NTPase"/>
</dbReference>
<dbReference type="Proteomes" id="UP001501057">
    <property type="component" value="Unassembled WGS sequence"/>
</dbReference>
<reference evidence="5 6" key="1">
    <citation type="journal article" date="2019" name="Int. J. Syst. Evol. Microbiol.">
        <title>The Global Catalogue of Microorganisms (GCM) 10K type strain sequencing project: providing services to taxonomists for standard genome sequencing and annotation.</title>
        <authorList>
            <consortium name="The Broad Institute Genomics Platform"/>
            <consortium name="The Broad Institute Genome Sequencing Center for Infectious Disease"/>
            <person name="Wu L."/>
            <person name="Ma J."/>
        </authorList>
    </citation>
    <scope>NUCLEOTIDE SEQUENCE [LARGE SCALE GENOMIC DNA]</scope>
    <source>
        <strain evidence="5 6">JCM 13518</strain>
    </source>
</reference>
<keyword evidence="2" id="KW-0547">Nucleotide-binding</keyword>
<proteinExistence type="predicted"/>
<dbReference type="PANTHER" id="PTHR42939">
    <property type="entry name" value="ABC TRANSPORTER ATP-BINDING PROTEIN ALBC-RELATED"/>
    <property type="match status" value="1"/>
</dbReference>
<dbReference type="PROSITE" id="PS50893">
    <property type="entry name" value="ABC_TRANSPORTER_2"/>
    <property type="match status" value="1"/>
</dbReference>
<organism evidence="5 6">
    <name type="scientific">Aeromicrobium alkaliterrae</name>
    <dbReference type="NCBI Taxonomy" id="302168"/>
    <lineage>
        <taxon>Bacteria</taxon>
        <taxon>Bacillati</taxon>
        <taxon>Actinomycetota</taxon>
        <taxon>Actinomycetes</taxon>
        <taxon>Propionibacteriales</taxon>
        <taxon>Nocardioidaceae</taxon>
        <taxon>Aeromicrobium</taxon>
    </lineage>
</organism>
<evidence type="ECO:0000256" key="2">
    <source>
        <dbReference type="ARBA" id="ARBA00022741"/>
    </source>
</evidence>
<dbReference type="Pfam" id="PF00005">
    <property type="entry name" value="ABC_tran"/>
    <property type="match status" value="1"/>
</dbReference>
<dbReference type="SUPFAM" id="SSF52540">
    <property type="entry name" value="P-loop containing nucleoside triphosphate hydrolases"/>
    <property type="match status" value="1"/>
</dbReference>
<dbReference type="PANTHER" id="PTHR42939:SF1">
    <property type="entry name" value="ABC TRANSPORTER ATP-BINDING PROTEIN ALBC-RELATED"/>
    <property type="match status" value="1"/>
</dbReference>
<dbReference type="EMBL" id="BAAAME010000005">
    <property type="protein sequence ID" value="GAA1747548.1"/>
    <property type="molecule type" value="Genomic_DNA"/>
</dbReference>
<evidence type="ECO:0000313" key="6">
    <source>
        <dbReference type="Proteomes" id="UP001501057"/>
    </source>
</evidence>
<accession>A0ABN2K3C3</accession>
<gene>
    <name evidence="5" type="ORF">GCM10009710_29510</name>
</gene>
<keyword evidence="1" id="KW-0813">Transport</keyword>
<evidence type="ECO:0000256" key="3">
    <source>
        <dbReference type="ARBA" id="ARBA00022840"/>
    </source>
</evidence>